<protein>
    <submittedName>
        <fullName evidence="2">Uncharacterized protein</fullName>
    </submittedName>
</protein>
<gene>
    <name evidence="2" type="ORF">TCM_039823</name>
</gene>
<dbReference type="Gramene" id="EOY32218">
    <property type="protein sequence ID" value="EOY32218"/>
    <property type="gene ID" value="TCM_039823"/>
</dbReference>
<accession>A0A061GS56</accession>
<evidence type="ECO:0000256" key="1">
    <source>
        <dbReference type="SAM" id="MobiDB-lite"/>
    </source>
</evidence>
<keyword evidence="3" id="KW-1185">Reference proteome</keyword>
<proteinExistence type="predicted"/>
<dbReference type="EMBL" id="CM001887">
    <property type="protein sequence ID" value="EOY32218.1"/>
    <property type="molecule type" value="Genomic_DNA"/>
</dbReference>
<dbReference type="Proteomes" id="UP000026915">
    <property type="component" value="Chromosome 9"/>
</dbReference>
<organism evidence="2 3">
    <name type="scientific">Theobroma cacao</name>
    <name type="common">Cacao</name>
    <name type="synonym">Cocoa</name>
    <dbReference type="NCBI Taxonomy" id="3641"/>
    <lineage>
        <taxon>Eukaryota</taxon>
        <taxon>Viridiplantae</taxon>
        <taxon>Streptophyta</taxon>
        <taxon>Embryophyta</taxon>
        <taxon>Tracheophyta</taxon>
        <taxon>Spermatophyta</taxon>
        <taxon>Magnoliopsida</taxon>
        <taxon>eudicotyledons</taxon>
        <taxon>Gunneridae</taxon>
        <taxon>Pentapetalae</taxon>
        <taxon>rosids</taxon>
        <taxon>malvids</taxon>
        <taxon>Malvales</taxon>
        <taxon>Malvaceae</taxon>
        <taxon>Byttnerioideae</taxon>
        <taxon>Theobroma</taxon>
    </lineage>
</organism>
<evidence type="ECO:0000313" key="2">
    <source>
        <dbReference type="EMBL" id="EOY32218.1"/>
    </source>
</evidence>
<evidence type="ECO:0000313" key="3">
    <source>
        <dbReference type="Proteomes" id="UP000026915"/>
    </source>
</evidence>
<feature type="compositionally biased region" description="Basic and acidic residues" evidence="1">
    <location>
        <begin position="80"/>
        <end position="96"/>
    </location>
</feature>
<feature type="compositionally biased region" description="Low complexity" evidence="1">
    <location>
        <begin position="51"/>
        <end position="65"/>
    </location>
</feature>
<dbReference type="HOGENOM" id="CLU_184070_0_0_1"/>
<dbReference type="InParanoid" id="A0A061GS56"/>
<reference evidence="2 3" key="1">
    <citation type="journal article" date="2013" name="Genome Biol.">
        <title>The genome sequence of the most widely cultivated cacao type and its use to identify candidate genes regulating pod color.</title>
        <authorList>
            <person name="Motamayor J.C."/>
            <person name="Mockaitis K."/>
            <person name="Schmutz J."/>
            <person name="Haiminen N."/>
            <person name="Iii D.L."/>
            <person name="Cornejo O."/>
            <person name="Findley S.D."/>
            <person name="Zheng P."/>
            <person name="Utro F."/>
            <person name="Royaert S."/>
            <person name="Saski C."/>
            <person name="Jenkins J."/>
            <person name="Podicheti R."/>
            <person name="Zhao M."/>
            <person name="Scheffler B.E."/>
            <person name="Stack J.C."/>
            <person name="Feltus F.A."/>
            <person name="Mustiga G.M."/>
            <person name="Amores F."/>
            <person name="Phillips W."/>
            <person name="Marelli J.P."/>
            <person name="May G.D."/>
            <person name="Shapiro H."/>
            <person name="Ma J."/>
            <person name="Bustamante C.D."/>
            <person name="Schnell R.J."/>
            <person name="Main D."/>
            <person name="Gilbert D."/>
            <person name="Parida L."/>
            <person name="Kuhn D.N."/>
        </authorList>
    </citation>
    <scope>NUCLEOTIDE SEQUENCE [LARGE SCALE GENOMIC DNA]</scope>
    <source>
        <strain evidence="3">cv. Matina 1-6</strain>
    </source>
</reference>
<sequence length="96" mass="11038">MDLAVECQIQPWDLVGKHQIRCFPLPDLAVECQIWPNLRRNLVRPYSVIKSPSQPLPSQSPSLSLPSPPPLTSSPALMPLRERIREERMGEERERK</sequence>
<dbReference type="AlphaFoldDB" id="A0A061GS56"/>
<feature type="region of interest" description="Disordered" evidence="1">
    <location>
        <begin position="49"/>
        <end position="96"/>
    </location>
</feature>
<name>A0A061GS56_THECC</name>